<protein>
    <submittedName>
        <fullName evidence="4">Uncharacterized damage-inducible protein DinB (Forms a four-helix bundle)</fullName>
    </submittedName>
</protein>
<evidence type="ECO:0000256" key="1">
    <source>
        <dbReference type="ARBA" id="ARBA00008635"/>
    </source>
</evidence>
<dbReference type="InterPro" id="IPR034660">
    <property type="entry name" value="DinB/YfiT-like"/>
</dbReference>
<keyword evidence="5" id="KW-1185">Reference proteome</keyword>
<keyword evidence="2 3" id="KW-0479">Metal-binding</keyword>
<dbReference type="OrthoDB" id="118635at2"/>
<dbReference type="RefSeq" id="WP_073133775.1">
    <property type="nucleotide sequence ID" value="NZ_FQWQ01000001.1"/>
</dbReference>
<gene>
    <name evidence="4" type="ORF">SAMN04488109_2300</name>
</gene>
<dbReference type="Gene3D" id="1.20.120.450">
    <property type="entry name" value="dinb family like domain"/>
    <property type="match status" value="1"/>
</dbReference>
<dbReference type="AlphaFoldDB" id="A0A1M5NF39"/>
<dbReference type="PANTHER" id="PTHR37302">
    <property type="entry name" value="SLR1116 PROTEIN"/>
    <property type="match status" value="1"/>
</dbReference>
<dbReference type="InterPro" id="IPR007837">
    <property type="entry name" value="DinB"/>
</dbReference>
<evidence type="ECO:0000256" key="2">
    <source>
        <dbReference type="ARBA" id="ARBA00022723"/>
    </source>
</evidence>
<organism evidence="4 5">
    <name type="scientific">Chryseolinea serpens</name>
    <dbReference type="NCBI Taxonomy" id="947013"/>
    <lineage>
        <taxon>Bacteria</taxon>
        <taxon>Pseudomonadati</taxon>
        <taxon>Bacteroidota</taxon>
        <taxon>Cytophagia</taxon>
        <taxon>Cytophagales</taxon>
        <taxon>Fulvivirgaceae</taxon>
        <taxon>Chryseolinea</taxon>
    </lineage>
</organism>
<evidence type="ECO:0000256" key="3">
    <source>
        <dbReference type="PIRSR" id="PIRSR607837-1"/>
    </source>
</evidence>
<dbReference type="Pfam" id="PF05163">
    <property type="entry name" value="DinB"/>
    <property type="match status" value="1"/>
</dbReference>
<dbReference type="EMBL" id="FQWQ01000001">
    <property type="protein sequence ID" value="SHG88150.1"/>
    <property type="molecule type" value="Genomic_DNA"/>
</dbReference>
<accession>A0A1M5NF39</accession>
<feature type="binding site" evidence="3">
    <location>
        <position position="51"/>
    </location>
    <ligand>
        <name>a divalent metal cation</name>
        <dbReference type="ChEBI" id="CHEBI:60240"/>
    </ligand>
</feature>
<dbReference type="GO" id="GO:0046872">
    <property type="term" value="F:metal ion binding"/>
    <property type="evidence" value="ECO:0007669"/>
    <property type="project" value="UniProtKB-KW"/>
</dbReference>
<evidence type="ECO:0000313" key="5">
    <source>
        <dbReference type="Proteomes" id="UP000184212"/>
    </source>
</evidence>
<evidence type="ECO:0000313" key="4">
    <source>
        <dbReference type="EMBL" id="SHG88150.1"/>
    </source>
</evidence>
<dbReference type="Proteomes" id="UP000184212">
    <property type="component" value="Unassembled WGS sequence"/>
</dbReference>
<proteinExistence type="inferred from homology"/>
<feature type="binding site" evidence="3">
    <location>
        <position position="138"/>
    </location>
    <ligand>
        <name>a divalent metal cation</name>
        <dbReference type="ChEBI" id="CHEBI:60240"/>
    </ligand>
</feature>
<sequence>MNTTDTLRHQYALAVSARAVLFNYCEDLSNEDFLHQIPSFGHGSIRHLLVHVANVYQYWIGHNALQEKQAFFKADDVVTMLDVPPLYRQVDKLMDGFFTAFDGRWNDTLTIPIQSRQKEIVTTALAIFTHVATHEFHHKGQVLSMSRHLGYTPVDTDLIRF</sequence>
<reference evidence="4 5" key="1">
    <citation type="submission" date="2016-11" db="EMBL/GenBank/DDBJ databases">
        <authorList>
            <person name="Jaros S."/>
            <person name="Januszkiewicz K."/>
            <person name="Wedrychowicz H."/>
        </authorList>
    </citation>
    <scope>NUCLEOTIDE SEQUENCE [LARGE SCALE GENOMIC DNA]</scope>
    <source>
        <strain evidence="4 5">DSM 24574</strain>
    </source>
</reference>
<name>A0A1M5NF39_9BACT</name>
<dbReference type="PANTHER" id="PTHR37302:SF3">
    <property type="entry name" value="DAMAGE-INDUCIBLE PROTEIN DINB"/>
    <property type="match status" value="1"/>
</dbReference>
<dbReference type="SUPFAM" id="SSF109854">
    <property type="entry name" value="DinB/YfiT-like putative metalloenzymes"/>
    <property type="match status" value="1"/>
</dbReference>
<dbReference type="STRING" id="947013.SAMN04488109_2300"/>
<comment type="similarity">
    <text evidence="1">Belongs to the DinB family.</text>
</comment>
<feature type="binding site" evidence="3">
    <location>
        <position position="134"/>
    </location>
    <ligand>
        <name>a divalent metal cation</name>
        <dbReference type="ChEBI" id="CHEBI:60240"/>
    </ligand>
</feature>